<proteinExistence type="predicted"/>
<reference evidence="1" key="1">
    <citation type="submission" date="2022-02" db="EMBL/GenBank/DDBJ databases">
        <title>Plant Genome Project.</title>
        <authorList>
            <person name="Zhang R.-G."/>
        </authorList>
    </citation>
    <scope>NUCLEOTIDE SEQUENCE</scope>
    <source>
        <strain evidence="1">AT1</strain>
    </source>
</reference>
<organism evidence="1 2">
    <name type="scientific">Rhododendron molle</name>
    <name type="common">Chinese azalea</name>
    <name type="synonym">Azalea mollis</name>
    <dbReference type="NCBI Taxonomy" id="49168"/>
    <lineage>
        <taxon>Eukaryota</taxon>
        <taxon>Viridiplantae</taxon>
        <taxon>Streptophyta</taxon>
        <taxon>Embryophyta</taxon>
        <taxon>Tracheophyta</taxon>
        <taxon>Spermatophyta</taxon>
        <taxon>Magnoliopsida</taxon>
        <taxon>eudicotyledons</taxon>
        <taxon>Gunneridae</taxon>
        <taxon>Pentapetalae</taxon>
        <taxon>asterids</taxon>
        <taxon>Ericales</taxon>
        <taxon>Ericaceae</taxon>
        <taxon>Ericoideae</taxon>
        <taxon>Rhodoreae</taxon>
        <taxon>Rhododendron</taxon>
    </lineage>
</organism>
<accession>A0ACC0LGH2</accession>
<sequence>MHDIMHVIAQWWPTLNGLRKAEGEEAKVAAIDQFMEALMPLEDALAKCGKEKDFFGGDTIGYVDIALGSFLGWLRAAKTPRLFVWAERFISNADAKDVIPEADKIVKMIAALAEAQ</sequence>
<gene>
    <name evidence="1" type="ORF">RHMOL_Rhmol12G0060500</name>
</gene>
<evidence type="ECO:0000313" key="2">
    <source>
        <dbReference type="Proteomes" id="UP001062846"/>
    </source>
</evidence>
<evidence type="ECO:0000313" key="1">
    <source>
        <dbReference type="EMBL" id="KAI8527243.1"/>
    </source>
</evidence>
<dbReference type="EMBL" id="CM046399">
    <property type="protein sequence ID" value="KAI8527243.1"/>
    <property type="molecule type" value="Genomic_DNA"/>
</dbReference>
<comment type="caution">
    <text evidence="1">The sequence shown here is derived from an EMBL/GenBank/DDBJ whole genome shotgun (WGS) entry which is preliminary data.</text>
</comment>
<protein>
    <submittedName>
        <fullName evidence="1">Uncharacterized protein</fullName>
    </submittedName>
</protein>
<keyword evidence="2" id="KW-1185">Reference proteome</keyword>
<name>A0ACC0LGH2_RHOML</name>
<dbReference type="Proteomes" id="UP001062846">
    <property type="component" value="Chromosome 12"/>
</dbReference>